<name>A0A261TKB5_9BORD</name>
<dbReference type="Proteomes" id="UP000216913">
    <property type="component" value="Unassembled WGS sequence"/>
</dbReference>
<gene>
    <name evidence="1" type="ORF">CAL25_12330</name>
</gene>
<reference evidence="1 2" key="1">
    <citation type="submission" date="2017-05" db="EMBL/GenBank/DDBJ databases">
        <title>Complete and WGS of Bordetella genogroups.</title>
        <authorList>
            <person name="Spilker T."/>
            <person name="LiPuma J."/>
        </authorList>
    </citation>
    <scope>NUCLEOTIDE SEQUENCE [LARGE SCALE GENOMIC DNA]</scope>
    <source>
        <strain evidence="1 2">AU10456</strain>
    </source>
</reference>
<dbReference type="EMBL" id="NEVP01000007">
    <property type="protein sequence ID" value="OZI50118.1"/>
    <property type="molecule type" value="Genomic_DNA"/>
</dbReference>
<sequence>MKGAEPARLAGAEPARFAEAARLRLLRAHTPWRRLCGLLCRRRPPGPRVGVWIAPCRVIHTFGMAYAIDVAFVGRDGRVIRVVRRLRPWRAALCVRAVAVVETRVGILDAEHGGVGRVEAAIQDAARRDIEGHLQRAGQRG</sequence>
<accession>A0A261TKB5</accession>
<comment type="caution">
    <text evidence="1">The sequence shown here is derived from an EMBL/GenBank/DDBJ whole genome shotgun (WGS) entry which is preliminary data.</text>
</comment>
<dbReference type="OrthoDB" id="9813379at2"/>
<evidence type="ECO:0000313" key="2">
    <source>
        <dbReference type="Proteomes" id="UP000216913"/>
    </source>
</evidence>
<dbReference type="Gene3D" id="2.60.120.1140">
    <property type="entry name" value="Protein of unknown function DUF192"/>
    <property type="match status" value="1"/>
</dbReference>
<dbReference type="InterPro" id="IPR003795">
    <property type="entry name" value="DUF192"/>
</dbReference>
<evidence type="ECO:0008006" key="3">
    <source>
        <dbReference type="Google" id="ProtNLM"/>
    </source>
</evidence>
<organism evidence="1 2">
    <name type="scientific">Bordetella genomosp. 5</name>
    <dbReference type="NCBI Taxonomy" id="1395608"/>
    <lineage>
        <taxon>Bacteria</taxon>
        <taxon>Pseudomonadati</taxon>
        <taxon>Pseudomonadota</taxon>
        <taxon>Betaproteobacteria</taxon>
        <taxon>Burkholderiales</taxon>
        <taxon>Alcaligenaceae</taxon>
        <taxon>Bordetella</taxon>
    </lineage>
</organism>
<keyword evidence="2" id="KW-1185">Reference proteome</keyword>
<protein>
    <recommendedName>
        <fullName evidence="3">DUF192 domain-containing protein</fullName>
    </recommendedName>
</protein>
<dbReference type="Pfam" id="PF02643">
    <property type="entry name" value="DUF192"/>
    <property type="match status" value="1"/>
</dbReference>
<dbReference type="InterPro" id="IPR038695">
    <property type="entry name" value="Saro_0823-like_sf"/>
</dbReference>
<evidence type="ECO:0000313" key="1">
    <source>
        <dbReference type="EMBL" id="OZI50118.1"/>
    </source>
</evidence>
<proteinExistence type="predicted"/>
<dbReference type="AlphaFoldDB" id="A0A261TKB5"/>